<dbReference type="EMBL" id="HBIR01060326">
    <property type="protein sequence ID" value="CAE0598741.1"/>
    <property type="molecule type" value="Transcribed_RNA"/>
</dbReference>
<name>A0A7S3TZG2_EMIHU</name>
<organism evidence="1">
    <name type="scientific">Emiliania huxleyi</name>
    <name type="common">Coccolithophore</name>
    <name type="synonym">Pontosphaera huxleyi</name>
    <dbReference type="NCBI Taxonomy" id="2903"/>
    <lineage>
        <taxon>Eukaryota</taxon>
        <taxon>Haptista</taxon>
        <taxon>Haptophyta</taxon>
        <taxon>Prymnesiophyceae</taxon>
        <taxon>Isochrysidales</taxon>
        <taxon>Noelaerhabdaceae</taxon>
        <taxon>Emiliania</taxon>
    </lineage>
</organism>
<dbReference type="AlphaFoldDB" id="A0A7S3TZG2"/>
<accession>A0A7S3TZG2</accession>
<gene>
    <name evidence="1" type="ORF">EHUX00137_LOCUS46889</name>
</gene>
<evidence type="ECO:0000313" key="1">
    <source>
        <dbReference type="EMBL" id="CAE0598741.1"/>
    </source>
</evidence>
<sequence>MSGRDVVSASLRTTGGVFTRGSGMLEIGTAAARARALEIRLLHSKARVKVLEDELRRRQAQDSVETEAARAYSLTLVNGSRHRGGVSFRIVPTGNHQVMGLCEDKHATSSFHVALTSATGTPLAAQLLIGCPSADRGPIEGSIDEPTLREWERQQGVSSTSSLNASLRLCARLETFNVHTDDLWSSVNVTSRTGCRRLSLVAARAQPLLPPGCISLGLPPRAADRAQRPIRHNPLAERAGPFAELQPASREGRGRTETEIARAVARLRLSRFSQPPSLDSSRLLDRMHRAAWQPVWTRLVGDSVLRRLRHHLTNIALSAMDGGNKERRLDYTGLMNPNKPNGNRWSLTCVEQAAISFCVSYETWFDMPDPTLTLPDPPASLLAAVTNLTRGQHSKRTLSYLSLGSHSKNMFGGDETAVRRYAHGFESFLSRQEVDSRVLLAFEAPRANYATPGKFRSIGLDCQASNYRIRLRNLASADGFARSCEKQQHVRCGVLDLFDPVLPFVFDDDMFKVGDPIHFRKEQWAPPRILEAFVRLYQNRSRRTPHGTVRLSRLFSQM</sequence>
<reference evidence="1" key="1">
    <citation type="submission" date="2021-01" db="EMBL/GenBank/DDBJ databases">
        <authorList>
            <person name="Corre E."/>
            <person name="Pelletier E."/>
            <person name="Niang G."/>
            <person name="Scheremetjew M."/>
            <person name="Finn R."/>
            <person name="Kale V."/>
            <person name="Holt S."/>
            <person name="Cochrane G."/>
            <person name="Meng A."/>
            <person name="Brown T."/>
            <person name="Cohen L."/>
        </authorList>
    </citation>
    <scope>NUCLEOTIDE SEQUENCE</scope>
    <source>
        <strain evidence="1">379</strain>
    </source>
</reference>
<protein>
    <submittedName>
        <fullName evidence="1">Uncharacterized protein</fullName>
    </submittedName>
</protein>
<proteinExistence type="predicted"/>